<dbReference type="InterPro" id="IPR050362">
    <property type="entry name" value="Cation-dep_OMT"/>
</dbReference>
<evidence type="ECO:0000256" key="2">
    <source>
        <dbReference type="ARBA" id="ARBA00022679"/>
    </source>
</evidence>
<dbReference type="InterPro" id="IPR029063">
    <property type="entry name" value="SAM-dependent_MTases_sf"/>
</dbReference>
<evidence type="ECO:0000256" key="3">
    <source>
        <dbReference type="ARBA" id="ARBA00022691"/>
    </source>
</evidence>
<organism evidence="5">
    <name type="scientific">Ixodes ricinus</name>
    <name type="common">Common tick</name>
    <name type="synonym">Acarus ricinus</name>
    <dbReference type="NCBI Taxonomy" id="34613"/>
    <lineage>
        <taxon>Eukaryota</taxon>
        <taxon>Metazoa</taxon>
        <taxon>Ecdysozoa</taxon>
        <taxon>Arthropoda</taxon>
        <taxon>Chelicerata</taxon>
        <taxon>Arachnida</taxon>
        <taxon>Acari</taxon>
        <taxon>Parasitiformes</taxon>
        <taxon>Ixodida</taxon>
        <taxon>Ixodoidea</taxon>
        <taxon>Ixodidae</taxon>
        <taxon>Ixodinae</taxon>
        <taxon>Ixodes</taxon>
    </lineage>
</organism>
<dbReference type="PANTHER" id="PTHR10509:SF93">
    <property type="entry name" value="CATECHOL O-METHYLTRANSFERASE DOMAIN-CONTAINING PROTEIN 1"/>
    <property type="match status" value="1"/>
</dbReference>
<sequence length="222" mass="24564">VPPKVHLANQDAEQYAATNSLRLHPAQAALIDLTKRHPYGVMIGDSCELQHFQLLLRAINAKTYLEVGTYTGCSALAAALAMPPDGRVITLDIFECLVDLGRPFWKQAGVDNKIEKRIGPAKDTLSELIAEGQAGTFDFAFIDADKGNYDDYYEKCLQLVRRNGIIALDNVLWRGSVYKPSGLNTDSETLALKKFNEKLHTDDRIHLSMLTVADGVTFALKK</sequence>
<evidence type="ECO:0000256" key="1">
    <source>
        <dbReference type="ARBA" id="ARBA00022603"/>
    </source>
</evidence>
<keyword evidence="2 5" id="KW-0808">Transferase</keyword>
<dbReference type="GO" id="GO:0008171">
    <property type="term" value="F:O-methyltransferase activity"/>
    <property type="evidence" value="ECO:0007669"/>
    <property type="project" value="InterPro"/>
</dbReference>
<dbReference type="GO" id="GO:0032259">
    <property type="term" value="P:methylation"/>
    <property type="evidence" value="ECO:0007669"/>
    <property type="project" value="UniProtKB-KW"/>
</dbReference>
<evidence type="ECO:0000256" key="4">
    <source>
        <dbReference type="ARBA" id="ARBA00023453"/>
    </source>
</evidence>
<dbReference type="Pfam" id="PF01596">
    <property type="entry name" value="Methyltransf_3"/>
    <property type="match status" value="1"/>
</dbReference>
<dbReference type="AlphaFoldDB" id="A0A131Y550"/>
<dbReference type="SUPFAM" id="SSF53335">
    <property type="entry name" value="S-adenosyl-L-methionine-dependent methyltransferases"/>
    <property type="match status" value="1"/>
</dbReference>
<dbReference type="Gene3D" id="3.40.50.150">
    <property type="entry name" value="Vaccinia Virus protein VP39"/>
    <property type="match status" value="1"/>
</dbReference>
<keyword evidence="1 5" id="KW-0489">Methyltransferase</keyword>
<dbReference type="PANTHER" id="PTHR10509">
    <property type="entry name" value="O-METHYLTRANSFERASE-RELATED"/>
    <property type="match status" value="1"/>
</dbReference>
<comment type="similarity">
    <text evidence="4">Belongs to the class I-like SAM-binding methyltransferase superfamily. Cation-dependent O-methyltransferase family.</text>
</comment>
<dbReference type="PROSITE" id="PS51682">
    <property type="entry name" value="SAM_OMT_I"/>
    <property type="match status" value="1"/>
</dbReference>
<evidence type="ECO:0000313" key="5">
    <source>
        <dbReference type="EMBL" id="JAP73051.1"/>
    </source>
</evidence>
<feature type="non-terminal residue" evidence="5">
    <location>
        <position position="1"/>
    </location>
</feature>
<dbReference type="InterPro" id="IPR002935">
    <property type="entry name" value="SAM_O-MeTrfase"/>
</dbReference>
<proteinExistence type="evidence at transcript level"/>
<keyword evidence="3" id="KW-0949">S-adenosyl-L-methionine</keyword>
<name>A0A131Y550_IXORI</name>
<accession>A0A131Y550</accession>
<dbReference type="EMBL" id="GEFM01002745">
    <property type="protein sequence ID" value="JAP73051.1"/>
    <property type="molecule type" value="mRNA"/>
</dbReference>
<reference evidence="5" key="1">
    <citation type="submission" date="2016-02" db="EMBL/GenBank/DDBJ databases">
        <title>RNAseq analyses of the midgut from blood- or serum-fed Ixodes ricinus ticks.</title>
        <authorList>
            <person name="Perner J."/>
            <person name="Provaznik J."/>
            <person name="Schrenkova J."/>
            <person name="Urbanova V."/>
            <person name="Ribeiro J.M."/>
            <person name="Kopacek P."/>
        </authorList>
    </citation>
    <scope>NUCLEOTIDE SEQUENCE</scope>
    <source>
        <tissue evidence="5">Gut</tissue>
    </source>
</reference>
<protein>
    <submittedName>
        <fullName evidence="5">Putative o-methyltransferase</fullName>
    </submittedName>
</protein>
<dbReference type="GO" id="GO:0008757">
    <property type="term" value="F:S-adenosylmethionine-dependent methyltransferase activity"/>
    <property type="evidence" value="ECO:0007669"/>
    <property type="project" value="TreeGrafter"/>
</dbReference>